<protein>
    <submittedName>
        <fullName evidence="1">Uncharacterized protein</fullName>
    </submittedName>
</protein>
<accession>X0CAZ8</accession>
<evidence type="ECO:0000313" key="2">
    <source>
        <dbReference type="Proteomes" id="UP000030663"/>
    </source>
</evidence>
<dbReference type="HOGENOM" id="CLU_2015421_0_0_1"/>
<proteinExistence type="predicted"/>
<keyword evidence="2" id="KW-1185">Reference proteome</keyword>
<evidence type="ECO:0000313" key="1">
    <source>
        <dbReference type="EMBL" id="EXK79847.1"/>
    </source>
</evidence>
<dbReference type="AlphaFoldDB" id="X0CAZ8"/>
<gene>
    <name evidence="1" type="ORF">FOQG_15599</name>
</gene>
<reference evidence="1 2" key="1">
    <citation type="submission" date="2011-11" db="EMBL/GenBank/DDBJ databases">
        <title>The Genome Sequence of Fusarium oxysporum PHW815.</title>
        <authorList>
            <consortium name="The Broad Institute Genome Sequencing Platform"/>
            <person name="Ma L.-J."/>
            <person name="Gale L.R."/>
            <person name="Schwartz D.C."/>
            <person name="Zhou S."/>
            <person name="Corby-Kistler H."/>
            <person name="Young S.K."/>
            <person name="Zeng Q."/>
            <person name="Gargeya S."/>
            <person name="Fitzgerald M."/>
            <person name="Haas B."/>
            <person name="Abouelleil A."/>
            <person name="Alvarado L."/>
            <person name="Arachchi H.M."/>
            <person name="Berlin A."/>
            <person name="Brown A."/>
            <person name="Chapman S.B."/>
            <person name="Chen Z."/>
            <person name="Dunbar C."/>
            <person name="Freedman E."/>
            <person name="Gearin G."/>
            <person name="Goldberg J."/>
            <person name="Griggs A."/>
            <person name="Gujja S."/>
            <person name="Heiman D."/>
            <person name="Howarth C."/>
            <person name="Larson L."/>
            <person name="Lui A."/>
            <person name="MacDonald P.J.P."/>
            <person name="Montmayeur A."/>
            <person name="Murphy C."/>
            <person name="Neiman D."/>
            <person name="Pearson M."/>
            <person name="Priest M."/>
            <person name="Roberts A."/>
            <person name="Saif S."/>
            <person name="Shea T."/>
            <person name="Shenoy N."/>
            <person name="Sisk P."/>
            <person name="Stolte C."/>
            <person name="Sykes S."/>
            <person name="Wortman J."/>
            <person name="Nusbaum C."/>
            <person name="Birren B."/>
        </authorList>
    </citation>
    <scope>NUCLEOTIDE SEQUENCE [LARGE SCALE GENOMIC DNA]</scope>
    <source>
        <strain evidence="1 2">54005</strain>
    </source>
</reference>
<sequence>MTKSTDASKYRPNRDRGVVASGKGSLWMDQKTNFLSRWRAMSTASAVFFFTSGQPGQYACLDTTSCQSRHRRGKSGAMAVAEWEIEASYVSAVLMLTSTDCYTNIYAQRPCCSAVSGSNHAVA</sequence>
<dbReference type="EMBL" id="JH658457">
    <property type="protein sequence ID" value="EXK79847.1"/>
    <property type="molecule type" value="Genomic_DNA"/>
</dbReference>
<name>X0CAZ8_FUSOX</name>
<organism evidence="1 2">
    <name type="scientific">Fusarium oxysporum f. sp. raphani 54005</name>
    <dbReference type="NCBI Taxonomy" id="1089458"/>
    <lineage>
        <taxon>Eukaryota</taxon>
        <taxon>Fungi</taxon>
        <taxon>Dikarya</taxon>
        <taxon>Ascomycota</taxon>
        <taxon>Pezizomycotina</taxon>
        <taxon>Sordariomycetes</taxon>
        <taxon>Hypocreomycetidae</taxon>
        <taxon>Hypocreales</taxon>
        <taxon>Nectriaceae</taxon>
        <taxon>Fusarium</taxon>
        <taxon>Fusarium oxysporum species complex</taxon>
    </lineage>
</organism>
<dbReference type="Proteomes" id="UP000030663">
    <property type="component" value="Unassembled WGS sequence"/>
</dbReference>